<feature type="region of interest" description="Disordered" evidence="1">
    <location>
        <begin position="1"/>
        <end position="40"/>
    </location>
</feature>
<protein>
    <submittedName>
        <fullName evidence="2">Uncharacterized protein</fullName>
    </submittedName>
</protein>
<sequence length="264" mass="29320">MGDTSARCDELFSSDGTVDDLPFFSSSEPESSKSQAEKALEELLSDDSSFVLSESEEEDGRSDHKMSAAENIDVLAEHLKSMLGMSENNEFREKAMQLMDGAKTLDQFKNNVKKKMTEFMQKSENFNKNKDVLANLKKKGVRTKRGGASKTIQKPKGNNNVHLNPIDLINALRSPLRSQQKENERAFLDLLSSSQNSDQKIDGMITETDEELDNWLDTSLDNVGELSSMSSLTLVPSLSTSLPLLSETDDEQLDSSLNLSQNLL</sequence>
<reference evidence="2" key="1">
    <citation type="submission" date="2020-09" db="EMBL/GenBank/DDBJ databases">
        <authorList>
            <person name="Kikuchi T."/>
        </authorList>
    </citation>
    <scope>NUCLEOTIDE SEQUENCE</scope>
    <source>
        <strain evidence="2">SH1</strain>
    </source>
</reference>
<comment type="caution">
    <text evidence="2">The sequence shown here is derived from an EMBL/GenBank/DDBJ whole genome shotgun (WGS) entry which is preliminary data.</text>
</comment>
<proteinExistence type="predicted"/>
<keyword evidence="3" id="KW-1185">Reference proteome</keyword>
<organism evidence="2 3">
    <name type="scientific">Bursaphelenchus okinawaensis</name>
    <dbReference type="NCBI Taxonomy" id="465554"/>
    <lineage>
        <taxon>Eukaryota</taxon>
        <taxon>Metazoa</taxon>
        <taxon>Ecdysozoa</taxon>
        <taxon>Nematoda</taxon>
        <taxon>Chromadorea</taxon>
        <taxon>Rhabditida</taxon>
        <taxon>Tylenchina</taxon>
        <taxon>Tylenchomorpha</taxon>
        <taxon>Aphelenchoidea</taxon>
        <taxon>Aphelenchoididae</taxon>
        <taxon>Bursaphelenchus</taxon>
    </lineage>
</organism>
<evidence type="ECO:0000256" key="1">
    <source>
        <dbReference type="SAM" id="MobiDB-lite"/>
    </source>
</evidence>
<accession>A0A811L9Q1</accession>
<evidence type="ECO:0000313" key="2">
    <source>
        <dbReference type="EMBL" id="CAD5224008.1"/>
    </source>
</evidence>
<dbReference type="EMBL" id="CAJFDH010000005">
    <property type="protein sequence ID" value="CAD5224008.1"/>
    <property type="molecule type" value="Genomic_DNA"/>
</dbReference>
<dbReference type="Proteomes" id="UP000783686">
    <property type="component" value="Unassembled WGS sequence"/>
</dbReference>
<dbReference type="OrthoDB" id="10627030at2759"/>
<evidence type="ECO:0000313" key="3">
    <source>
        <dbReference type="Proteomes" id="UP000614601"/>
    </source>
</evidence>
<gene>
    <name evidence="2" type="ORF">BOKJ2_LOCUS10778</name>
</gene>
<dbReference type="Proteomes" id="UP000614601">
    <property type="component" value="Unassembled WGS sequence"/>
</dbReference>
<feature type="compositionally biased region" description="Basic and acidic residues" evidence="1">
    <location>
        <begin position="1"/>
        <end position="10"/>
    </location>
</feature>
<name>A0A811L9Q1_9BILA</name>
<dbReference type="AlphaFoldDB" id="A0A811L9Q1"/>
<dbReference type="EMBL" id="CAJFCW020000005">
    <property type="protein sequence ID" value="CAG9119372.1"/>
    <property type="molecule type" value="Genomic_DNA"/>
</dbReference>